<dbReference type="Proteomes" id="UP000001949">
    <property type="component" value="Unassembled WGS sequence"/>
</dbReference>
<dbReference type="OMA" id="NLNEICV"/>
<name>Q4N7U6_THEPA</name>
<dbReference type="VEuPathDB" id="PiroplasmaDB:TpMuguga_01g00724"/>
<gene>
    <name evidence="2" type="ordered locus">TP01_0724</name>
</gene>
<comment type="caution">
    <text evidence="2">The sequence shown here is derived from an EMBL/GenBank/DDBJ whole genome shotgun (WGS) entry which is preliminary data.</text>
</comment>
<dbReference type="STRING" id="5875.Q4N7U6"/>
<evidence type="ECO:0000259" key="1">
    <source>
        <dbReference type="Pfam" id="PF01624"/>
    </source>
</evidence>
<dbReference type="GeneID" id="3502982"/>
<dbReference type="Gene3D" id="3.40.1170.10">
    <property type="entry name" value="DNA repair protein MutS, domain I"/>
    <property type="match status" value="1"/>
</dbReference>
<dbReference type="GO" id="GO:0005524">
    <property type="term" value="F:ATP binding"/>
    <property type="evidence" value="ECO:0007669"/>
    <property type="project" value="InterPro"/>
</dbReference>
<accession>Q4N7U6</accession>
<dbReference type="GO" id="GO:0006298">
    <property type="term" value="P:mismatch repair"/>
    <property type="evidence" value="ECO:0007669"/>
    <property type="project" value="InterPro"/>
</dbReference>
<dbReference type="SUPFAM" id="SSF55271">
    <property type="entry name" value="DNA repair protein MutS, domain I"/>
    <property type="match status" value="1"/>
</dbReference>
<dbReference type="InParanoid" id="Q4N7U6"/>
<reference evidence="2 3" key="1">
    <citation type="journal article" date="2005" name="Science">
        <title>Genome sequence of Theileria parva, a bovine pathogen that transforms lymphocytes.</title>
        <authorList>
            <person name="Gardner M.J."/>
            <person name="Bishop R."/>
            <person name="Shah T."/>
            <person name="de Villiers E.P."/>
            <person name="Carlton J.M."/>
            <person name="Hall N."/>
            <person name="Ren Q."/>
            <person name="Paulsen I.T."/>
            <person name="Pain A."/>
            <person name="Berriman M."/>
            <person name="Wilson R.J.M."/>
            <person name="Sato S."/>
            <person name="Ralph S.A."/>
            <person name="Mann D.J."/>
            <person name="Xiong Z."/>
            <person name="Shallom S.J."/>
            <person name="Weidman J."/>
            <person name="Jiang L."/>
            <person name="Lynn J."/>
            <person name="Weaver B."/>
            <person name="Shoaibi A."/>
            <person name="Domingo A.R."/>
            <person name="Wasawo D."/>
            <person name="Crabtree J."/>
            <person name="Wortman J.R."/>
            <person name="Haas B."/>
            <person name="Angiuoli S.V."/>
            <person name="Creasy T.H."/>
            <person name="Lu C."/>
            <person name="Suh B."/>
            <person name="Silva J.C."/>
            <person name="Utterback T.R."/>
            <person name="Feldblyum T.V."/>
            <person name="Pertea M."/>
            <person name="Allen J."/>
            <person name="Nierman W.C."/>
            <person name="Taracha E.L.N."/>
            <person name="Salzberg S.L."/>
            <person name="White O.R."/>
            <person name="Fitzhugh H.A."/>
            <person name="Morzaria S."/>
            <person name="Venter J.C."/>
            <person name="Fraser C.M."/>
            <person name="Nene V."/>
        </authorList>
    </citation>
    <scope>NUCLEOTIDE SEQUENCE [LARGE SCALE GENOMIC DNA]</scope>
    <source>
        <strain evidence="2 3">Muguga</strain>
    </source>
</reference>
<evidence type="ECO:0000313" key="3">
    <source>
        <dbReference type="Proteomes" id="UP000001949"/>
    </source>
</evidence>
<evidence type="ECO:0000313" key="2">
    <source>
        <dbReference type="EMBL" id="EAN33962.1"/>
    </source>
</evidence>
<dbReference type="eggNOG" id="KOG0217">
    <property type="taxonomic scope" value="Eukaryota"/>
</dbReference>
<dbReference type="KEGG" id="tpv:TP01_0724"/>
<dbReference type="GO" id="GO:0030983">
    <property type="term" value="F:mismatched DNA binding"/>
    <property type="evidence" value="ECO:0007669"/>
    <property type="project" value="InterPro"/>
</dbReference>
<sequence length="898" mass="103842">MFCRIIKGTPGHPLKCKLLFKKYLHISVGLCNQKILDKQALLLNENVLKIKNKNARKMLEVLSLRNPYLGNNKVNFLSQFIKSEKKVYPNNVILLRNGQKYESFDTDSVLLVEHCGLEFLGGTAQVEFPVTELEEVVNKLLNAGIDVNVYEELVNGSIFTSENKSFYLSNIYYSNKLNHDRDETQTCISGDIKPTIESNDKLEGFEITTDSVSKSDNKVVGLGFDENGYSLSVIDLKGDVSIYNNLNEICVEDYLNKLNNRIIILQDGSARIKSVFKNLPNVLHYHIMQGGCIGDSFHMSVLQEIITRLNIKINFKVKRVDSGNLETGKFNYLDNRVINQLGDFHEQVVSPSSPSYVKKYFKRLLYRYPKELSGTIQEINKILSGLTVSMVQVKNVYNLDELSLENLISLIDVYEYYSENLPNKLIPLLFDLVLNDLNVSVKYENFKKIFAKMNKVVNSYVSENWDKKHPKPQNNLTRQLIQKMNKSEMIRRDLLVNELNRVERSFERLLNEIYTKFVDSDPGNASEYFKNNMTSDIRYNDNIIYLKRLSSKVNHVNLNTIQVVEDKKLISCYVSDDVNLRLLEYINESQVLDHRVSEVISKLQKSLNPYKQVIQIVLHFVVTLQSFYEHVTHAILNQWTLDKPTEVEESSSFTSILSNLGLYCPSKHDNYPMNTNTNTQNIREVGEKKINRALKRLDPKVVDKVNMLINYLYNITRFNVDRDLVHLSHDNLPPPSFTNSPVLYILIFNGMPNKIDNQDTIEDGETGNLIVYVGETGDILSRLQRHRSKKNAQLSEYLQDQFINYNQELNNYLHFLYNRESTTEDVGIISNDENTREILKSGLMVEFDKVEAILVKLKSRRECKEAEKKIIQFTYKYPNLYITLSKRDGQQHHIPCVD</sequence>
<keyword evidence="3" id="KW-1185">Reference proteome</keyword>
<dbReference type="AlphaFoldDB" id="Q4N7U6"/>
<proteinExistence type="predicted"/>
<feature type="domain" description="DNA mismatch repair protein MutS-like N-terminal" evidence="1">
    <location>
        <begin position="77"/>
        <end position="153"/>
    </location>
</feature>
<dbReference type="InterPro" id="IPR016151">
    <property type="entry name" value="DNA_mismatch_repair_MutS_N"/>
</dbReference>
<dbReference type="EMBL" id="AAGK01000001">
    <property type="protein sequence ID" value="EAN33962.1"/>
    <property type="molecule type" value="Genomic_DNA"/>
</dbReference>
<dbReference type="InterPro" id="IPR007695">
    <property type="entry name" value="DNA_mismatch_repair_MutS-lik_N"/>
</dbReference>
<dbReference type="Pfam" id="PF01624">
    <property type="entry name" value="MutS_I"/>
    <property type="match status" value="1"/>
</dbReference>
<dbReference type="RefSeq" id="XP_766245.1">
    <property type="nucleotide sequence ID" value="XM_761152.1"/>
</dbReference>
<organism evidence="2 3">
    <name type="scientific">Theileria parva</name>
    <name type="common">East coast fever infection agent</name>
    <dbReference type="NCBI Taxonomy" id="5875"/>
    <lineage>
        <taxon>Eukaryota</taxon>
        <taxon>Sar</taxon>
        <taxon>Alveolata</taxon>
        <taxon>Apicomplexa</taxon>
        <taxon>Aconoidasida</taxon>
        <taxon>Piroplasmida</taxon>
        <taxon>Theileriidae</taxon>
        <taxon>Theileria</taxon>
    </lineage>
</organism>
<protein>
    <recommendedName>
        <fullName evidence="1">DNA mismatch repair protein MutS-like N-terminal domain-containing protein</fullName>
    </recommendedName>
</protein>